<reference evidence="2" key="2">
    <citation type="submission" date="2023-05" db="EMBL/GenBank/DDBJ databases">
        <authorList>
            <consortium name="Lawrence Berkeley National Laboratory"/>
            <person name="Steindorff A."/>
            <person name="Hensen N."/>
            <person name="Bonometti L."/>
            <person name="Westerberg I."/>
            <person name="Brannstrom I.O."/>
            <person name="Guillou S."/>
            <person name="Cros-Aarteil S."/>
            <person name="Calhoun S."/>
            <person name="Haridas S."/>
            <person name="Kuo A."/>
            <person name="Mondo S."/>
            <person name="Pangilinan J."/>
            <person name="Riley R."/>
            <person name="Labutti K."/>
            <person name="Andreopoulos B."/>
            <person name="Lipzen A."/>
            <person name="Chen C."/>
            <person name="Yanf M."/>
            <person name="Daum C."/>
            <person name="Ng V."/>
            <person name="Clum A."/>
            <person name="Ohm R."/>
            <person name="Martin F."/>
            <person name="Silar P."/>
            <person name="Natvig D."/>
            <person name="Lalanne C."/>
            <person name="Gautier V."/>
            <person name="Ament-Velasquez S.L."/>
            <person name="Kruys A."/>
            <person name="Hutchinson M.I."/>
            <person name="Powell A.J."/>
            <person name="Barry K."/>
            <person name="Miller A.N."/>
            <person name="Grigoriev I.V."/>
            <person name="Debuchy R."/>
            <person name="Gladieux P."/>
            <person name="Thoren M.H."/>
            <person name="Johannesson H."/>
        </authorList>
    </citation>
    <scope>NUCLEOTIDE SEQUENCE</scope>
    <source>
        <strain evidence="2">CBS 359.72</strain>
    </source>
</reference>
<feature type="region of interest" description="Disordered" evidence="1">
    <location>
        <begin position="312"/>
        <end position="349"/>
    </location>
</feature>
<proteinExistence type="predicted"/>
<name>A0AAN7CVL9_9PEZI</name>
<evidence type="ECO:0000313" key="3">
    <source>
        <dbReference type="Proteomes" id="UP001303647"/>
    </source>
</evidence>
<accession>A0AAN7CVL9</accession>
<dbReference type="AlphaFoldDB" id="A0AAN7CVL9"/>
<comment type="caution">
    <text evidence="2">The sequence shown here is derived from an EMBL/GenBank/DDBJ whole genome shotgun (WGS) entry which is preliminary data.</text>
</comment>
<sequence length="349" mass="38275">MGQGQSHPSVPRPPTSYESPRSLPGPHGYPMRFGVRLAGLKGFKIYGADPKQPCHYVELDARRQILHESAHKRDKSRVLVTVQENWPSRSLYPLDDELATFTITVHGNKAASKLDGNGHGDGDANDNDNGNIGANSAATHDAAGQLEVADQVIDMDHVRCRPVTFRFQLAVPTTTTTANDTSNSGGANTTLETFKWRRAPPACQETRGIRKKTLPVLETGDERLPEERFVYAPSGSVLVRLGPNGKRCAPGRDRPLGFTRAGEEIVASYTGSRDYGAWYYFQFWGAGATGELGETFTHVAVMTGMAVYQDEEDETARRNKRKMKKDEIHGVRAAVSTGMPRKAAPPGRR</sequence>
<feature type="region of interest" description="Disordered" evidence="1">
    <location>
        <begin position="111"/>
        <end position="136"/>
    </location>
</feature>
<reference evidence="2" key="1">
    <citation type="journal article" date="2023" name="Mol. Phylogenet. Evol.">
        <title>Genome-scale phylogeny and comparative genomics of the fungal order Sordariales.</title>
        <authorList>
            <person name="Hensen N."/>
            <person name="Bonometti L."/>
            <person name="Westerberg I."/>
            <person name="Brannstrom I.O."/>
            <person name="Guillou S."/>
            <person name="Cros-Aarteil S."/>
            <person name="Calhoun S."/>
            <person name="Haridas S."/>
            <person name="Kuo A."/>
            <person name="Mondo S."/>
            <person name="Pangilinan J."/>
            <person name="Riley R."/>
            <person name="LaButti K."/>
            <person name="Andreopoulos B."/>
            <person name="Lipzen A."/>
            <person name="Chen C."/>
            <person name="Yan M."/>
            <person name="Daum C."/>
            <person name="Ng V."/>
            <person name="Clum A."/>
            <person name="Steindorff A."/>
            <person name="Ohm R.A."/>
            <person name="Martin F."/>
            <person name="Silar P."/>
            <person name="Natvig D.O."/>
            <person name="Lalanne C."/>
            <person name="Gautier V."/>
            <person name="Ament-Velasquez S.L."/>
            <person name="Kruys A."/>
            <person name="Hutchinson M.I."/>
            <person name="Powell A.J."/>
            <person name="Barry K."/>
            <person name="Miller A.N."/>
            <person name="Grigoriev I.V."/>
            <person name="Debuchy R."/>
            <person name="Gladieux P."/>
            <person name="Hiltunen Thoren M."/>
            <person name="Johannesson H."/>
        </authorList>
    </citation>
    <scope>NUCLEOTIDE SEQUENCE</scope>
    <source>
        <strain evidence="2">CBS 359.72</strain>
    </source>
</reference>
<protein>
    <submittedName>
        <fullName evidence="2">Uncharacterized protein</fullName>
    </submittedName>
</protein>
<dbReference type="Proteomes" id="UP001303647">
    <property type="component" value="Unassembled WGS sequence"/>
</dbReference>
<evidence type="ECO:0000256" key="1">
    <source>
        <dbReference type="SAM" id="MobiDB-lite"/>
    </source>
</evidence>
<evidence type="ECO:0000313" key="2">
    <source>
        <dbReference type="EMBL" id="KAK4249165.1"/>
    </source>
</evidence>
<organism evidence="2 3">
    <name type="scientific">Corynascus novoguineensis</name>
    <dbReference type="NCBI Taxonomy" id="1126955"/>
    <lineage>
        <taxon>Eukaryota</taxon>
        <taxon>Fungi</taxon>
        <taxon>Dikarya</taxon>
        <taxon>Ascomycota</taxon>
        <taxon>Pezizomycotina</taxon>
        <taxon>Sordariomycetes</taxon>
        <taxon>Sordariomycetidae</taxon>
        <taxon>Sordariales</taxon>
        <taxon>Chaetomiaceae</taxon>
        <taxon>Corynascus</taxon>
    </lineage>
</organism>
<dbReference type="EMBL" id="MU857627">
    <property type="protein sequence ID" value="KAK4249165.1"/>
    <property type="molecule type" value="Genomic_DNA"/>
</dbReference>
<keyword evidence="3" id="KW-1185">Reference proteome</keyword>
<feature type="compositionally biased region" description="Low complexity" evidence="1">
    <location>
        <begin position="127"/>
        <end position="136"/>
    </location>
</feature>
<gene>
    <name evidence="2" type="ORF">C7999DRAFT_12959</name>
</gene>
<feature type="region of interest" description="Disordered" evidence="1">
    <location>
        <begin position="1"/>
        <end position="26"/>
    </location>
</feature>